<dbReference type="PANTHER" id="PTHR30579">
    <property type="entry name" value="TRANSCRIPTIONAL REGULATOR"/>
    <property type="match status" value="1"/>
</dbReference>
<dbReference type="SUPFAM" id="SSF53850">
    <property type="entry name" value="Periplasmic binding protein-like II"/>
    <property type="match status" value="1"/>
</dbReference>
<dbReference type="SUPFAM" id="SSF46785">
    <property type="entry name" value="Winged helix' DNA-binding domain"/>
    <property type="match status" value="1"/>
</dbReference>
<name>A0ABQ6LZB2_9GAMM</name>
<dbReference type="Pfam" id="PF03466">
    <property type="entry name" value="LysR_substrate"/>
    <property type="match status" value="1"/>
</dbReference>
<keyword evidence="2" id="KW-0805">Transcription regulation</keyword>
<dbReference type="InterPro" id="IPR000847">
    <property type="entry name" value="LysR_HTH_N"/>
</dbReference>
<dbReference type="PANTHER" id="PTHR30579:SF7">
    <property type="entry name" value="HTH-TYPE TRANSCRIPTIONAL REGULATOR LRHA-RELATED"/>
    <property type="match status" value="1"/>
</dbReference>
<keyword evidence="3" id="KW-0238">DNA-binding</keyword>
<evidence type="ECO:0000256" key="4">
    <source>
        <dbReference type="ARBA" id="ARBA00023163"/>
    </source>
</evidence>
<evidence type="ECO:0000256" key="2">
    <source>
        <dbReference type="ARBA" id="ARBA00023015"/>
    </source>
</evidence>
<dbReference type="PRINTS" id="PR00039">
    <property type="entry name" value="HTHLYSR"/>
</dbReference>
<dbReference type="Gene3D" id="1.10.10.10">
    <property type="entry name" value="Winged helix-like DNA-binding domain superfamily/Winged helix DNA-binding domain"/>
    <property type="match status" value="1"/>
</dbReference>
<evidence type="ECO:0000259" key="5">
    <source>
        <dbReference type="PROSITE" id="PS50931"/>
    </source>
</evidence>
<dbReference type="PROSITE" id="PS50931">
    <property type="entry name" value="HTH_LYSR"/>
    <property type="match status" value="1"/>
</dbReference>
<comment type="similarity">
    <text evidence="1">Belongs to the LysR transcriptional regulatory family.</text>
</comment>
<keyword evidence="7" id="KW-1185">Reference proteome</keyword>
<dbReference type="InterPro" id="IPR036390">
    <property type="entry name" value="WH_DNA-bd_sf"/>
</dbReference>
<reference evidence="6 7" key="1">
    <citation type="submission" date="2023-04" db="EMBL/GenBank/DDBJ databases">
        <title>Marinobulbifer ophiurae gen. nov., sp. Nov., isolate from tissue of brittle star Ophioplocus japonicus.</title>
        <authorList>
            <person name="Kawano K."/>
            <person name="Sawayama S."/>
            <person name="Nakagawa S."/>
        </authorList>
    </citation>
    <scope>NUCLEOTIDE SEQUENCE [LARGE SCALE GENOMIC DNA]</scope>
    <source>
        <strain evidence="6 7">NKW57</strain>
    </source>
</reference>
<evidence type="ECO:0000256" key="1">
    <source>
        <dbReference type="ARBA" id="ARBA00009437"/>
    </source>
</evidence>
<evidence type="ECO:0000313" key="7">
    <source>
        <dbReference type="Proteomes" id="UP001224392"/>
    </source>
</evidence>
<dbReference type="InterPro" id="IPR005119">
    <property type="entry name" value="LysR_subst-bd"/>
</dbReference>
<feature type="domain" description="HTH lysR-type" evidence="5">
    <location>
        <begin position="1"/>
        <end position="56"/>
    </location>
</feature>
<dbReference type="Gene3D" id="3.40.190.10">
    <property type="entry name" value="Periplasmic binding protein-like II"/>
    <property type="match status" value="2"/>
</dbReference>
<dbReference type="InterPro" id="IPR036388">
    <property type="entry name" value="WH-like_DNA-bd_sf"/>
</dbReference>
<sequence>MEVLRAFVTVIEVGGFTQAGEILGRSQPAVSLQIKRLESMLGKGLIIRNGQSLALTDSGKFLFDYAKRILSLNDEAVSHFTSNNVSGRIHLGIPSEFATALLPKILSRFTQTYPNVALEVTSDLSRNLISPAAKRNYNLVLALHNDPRDAGDNLINEDELVWVTSANHDSHLQTTLPMIAAPEGCIYRARATARLTQAELPWKIIYTIPDLTGIRAAIEGGLGVTALARSTVPDNLKIIRPSDKFPKLGKIGISLNVLKNENLEAVSRLSEYLRASLATY</sequence>
<proteinExistence type="inferred from homology"/>
<gene>
    <name evidence="6" type="ORF">MNKW57_17340</name>
</gene>
<evidence type="ECO:0000256" key="3">
    <source>
        <dbReference type="ARBA" id="ARBA00023125"/>
    </source>
</evidence>
<protein>
    <submittedName>
        <fullName evidence="6">LysR substrate-binding domain-containing protein</fullName>
    </submittedName>
</protein>
<organism evidence="6 7">
    <name type="scientific">Biformimicrobium ophioploci</name>
    <dbReference type="NCBI Taxonomy" id="3036711"/>
    <lineage>
        <taxon>Bacteria</taxon>
        <taxon>Pseudomonadati</taxon>
        <taxon>Pseudomonadota</taxon>
        <taxon>Gammaproteobacteria</taxon>
        <taxon>Cellvibrionales</taxon>
        <taxon>Microbulbiferaceae</taxon>
        <taxon>Biformimicrobium</taxon>
    </lineage>
</organism>
<dbReference type="EMBL" id="BSYJ01000003">
    <property type="protein sequence ID" value="GMG87413.1"/>
    <property type="molecule type" value="Genomic_DNA"/>
</dbReference>
<keyword evidence="4" id="KW-0804">Transcription</keyword>
<dbReference type="Pfam" id="PF00126">
    <property type="entry name" value="HTH_1"/>
    <property type="match status" value="1"/>
</dbReference>
<evidence type="ECO:0000313" key="6">
    <source>
        <dbReference type="EMBL" id="GMG87413.1"/>
    </source>
</evidence>
<comment type="caution">
    <text evidence="6">The sequence shown here is derived from an EMBL/GenBank/DDBJ whole genome shotgun (WGS) entry which is preliminary data.</text>
</comment>
<dbReference type="Proteomes" id="UP001224392">
    <property type="component" value="Unassembled WGS sequence"/>
</dbReference>
<accession>A0ABQ6LZB2</accession>
<dbReference type="InterPro" id="IPR050176">
    <property type="entry name" value="LTTR"/>
</dbReference>